<evidence type="ECO:0000313" key="1">
    <source>
        <dbReference type="EMBL" id="QQK08306.1"/>
    </source>
</evidence>
<protein>
    <submittedName>
        <fullName evidence="1">[FeFe] hydrogenase H-cluster maturation GTPase HydF</fullName>
    </submittedName>
</protein>
<name>A0AC61MZF9_9FIRM</name>
<accession>A0AC61MZF9</accession>
<keyword evidence="2" id="KW-1185">Reference proteome</keyword>
<dbReference type="Proteomes" id="UP000595814">
    <property type="component" value="Chromosome"/>
</dbReference>
<proteinExistence type="predicted"/>
<gene>
    <name evidence="1" type="primary">hydF</name>
    <name evidence="1" type="ORF">JFY71_01835</name>
</gene>
<reference evidence="1 2" key="1">
    <citation type="journal article" date="2022" name="Int. J. Syst. Evol. Microbiol.">
        <title>Miniphocaeibacter halophilus sp. nov., an ammonium-tolerant acetate-producing bacterium isolated from a biogas system.</title>
        <authorList>
            <person name="Schnurer A."/>
            <person name="Singh A."/>
            <person name="Bi S."/>
            <person name="Qiao W."/>
            <person name="Westerholm M."/>
        </authorList>
    </citation>
    <scope>NUCLEOTIDE SEQUENCE [LARGE SCALE GENOMIC DNA]</scope>
    <source>
        <strain evidence="1 2">AMB_01</strain>
    </source>
</reference>
<organism evidence="1 2">
    <name type="scientific">Miniphocaeibacter halophilus</name>
    <dbReference type="NCBI Taxonomy" id="2931922"/>
    <lineage>
        <taxon>Bacteria</taxon>
        <taxon>Bacillati</taxon>
        <taxon>Bacillota</taxon>
        <taxon>Tissierellia</taxon>
        <taxon>Tissierellales</taxon>
        <taxon>Peptoniphilaceae</taxon>
        <taxon>Miniphocaeibacter</taxon>
    </lineage>
</organism>
<evidence type="ECO:0000313" key="2">
    <source>
        <dbReference type="Proteomes" id="UP000595814"/>
    </source>
</evidence>
<sequence>METTARSNRKYIGLIGRRNVGKSTIINLLTGQETSIVSDFAGTTTDNVQKNMELHGVGPVVFVDTAGYDDIGEIGQLRVEKTKRVLNKLDVALLIIENELTDFDKKWVNLLKEYKIDFIPILNKDDIFSYSEDKIKEMENILEKNILVFSINKDKNIIIEELGKKLAVKKEKTITGSLVNKNSLVMLVMPQDKEAPKGRLILPQVQTIRELIDKNAITIAVDLEQVEEALKYLNKDPDLIITDSKVFEEVYKLKPKNSLLTSFSVLFAALKGDIDYFVKSANTIEKLNNKSRILIAEACTHPPITEDIGTVRIPNMIRKKYGENIEFDFVRGDDFPKDLKKYDLVIHCGACMFNEKHVESRVSQAKKQNIPFTNYGVTIAKIKGILNKVVLT</sequence>
<dbReference type="EMBL" id="CP066744">
    <property type="protein sequence ID" value="QQK08306.1"/>
    <property type="molecule type" value="Genomic_DNA"/>
</dbReference>